<gene>
    <name evidence="2" type="ORF">JF886_07885</name>
</gene>
<sequence>MIWIFEENQSAANVIGSPQAPYFNTVAGECGLATNWHNISHDSLTNYVGALSGHWTGAALYQGKDCSIKSCPQPQTSLFGQVSAPASGGTWKDYAESMPSACSPANTSLYVPKHAPAPYFTDVAASCPTNDVSLSNSRSGGPAVTAGNLLSDLTNNSLPTFAFISPNLCDDGHNVGRACHSTNRIAATDKWLAAWLPAILNSPTYLAGGTTIFVTWDEGGGRDARKAETCWDAAHADAMAYRSCSVAMLVISPYTPAVVSTTWFNHYNLLAATEAMLGLAALPTSTATGGVPSPNDPRTAFNLG</sequence>
<dbReference type="GO" id="GO:0009395">
    <property type="term" value="P:phospholipid catabolic process"/>
    <property type="evidence" value="ECO:0007669"/>
    <property type="project" value="TreeGrafter"/>
</dbReference>
<evidence type="ECO:0000313" key="2">
    <source>
        <dbReference type="EMBL" id="MBJ7594767.1"/>
    </source>
</evidence>
<dbReference type="Gene3D" id="3.40.720.10">
    <property type="entry name" value="Alkaline Phosphatase, subunit A"/>
    <property type="match status" value="1"/>
</dbReference>
<dbReference type="EMBL" id="JAEKNS010000080">
    <property type="protein sequence ID" value="MBJ7594767.1"/>
    <property type="molecule type" value="Genomic_DNA"/>
</dbReference>
<evidence type="ECO:0000256" key="1">
    <source>
        <dbReference type="ARBA" id="ARBA00022801"/>
    </source>
</evidence>
<name>A0A934K030_9BACT</name>
<keyword evidence="1" id="KW-0378">Hydrolase</keyword>
<evidence type="ECO:0000313" key="3">
    <source>
        <dbReference type="Proteomes" id="UP000606991"/>
    </source>
</evidence>
<dbReference type="AlphaFoldDB" id="A0A934K030"/>
<dbReference type="PANTHER" id="PTHR31956:SF8">
    <property type="entry name" value="ACID PHOSPHATASE PHOA (AFU_ORTHOLOGUE AFUA_1G03570)"/>
    <property type="match status" value="1"/>
</dbReference>
<dbReference type="RefSeq" id="WP_337311252.1">
    <property type="nucleotide sequence ID" value="NZ_JAEKNS010000080.1"/>
</dbReference>
<dbReference type="GO" id="GO:0016788">
    <property type="term" value="F:hydrolase activity, acting on ester bonds"/>
    <property type="evidence" value="ECO:0007669"/>
    <property type="project" value="InterPro"/>
</dbReference>
<accession>A0A934K030</accession>
<proteinExistence type="predicted"/>
<dbReference type="InterPro" id="IPR017850">
    <property type="entry name" value="Alkaline_phosphatase_core_sf"/>
</dbReference>
<dbReference type="PANTHER" id="PTHR31956">
    <property type="entry name" value="NON-SPECIFIC PHOSPHOLIPASE C4-RELATED"/>
    <property type="match status" value="1"/>
</dbReference>
<comment type="caution">
    <text evidence="2">The sequence shown here is derived from an EMBL/GenBank/DDBJ whole genome shotgun (WGS) entry which is preliminary data.</text>
</comment>
<dbReference type="InterPro" id="IPR007312">
    <property type="entry name" value="Phosphoesterase"/>
</dbReference>
<dbReference type="Pfam" id="PF04185">
    <property type="entry name" value="Phosphoesterase"/>
    <property type="match status" value="1"/>
</dbReference>
<protein>
    <recommendedName>
        <fullName evidence="4">Phosphoesterase</fullName>
    </recommendedName>
</protein>
<reference evidence="2 3" key="1">
    <citation type="submission" date="2020-10" db="EMBL/GenBank/DDBJ databases">
        <title>Ca. Dormibacterota MAGs.</title>
        <authorList>
            <person name="Montgomery K."/>
        </authorList>
    </citation>
    <scope>NUCLEOTIDE SEQUENCE [LARGE SCALE GENOMIC DNA]</scope>
    <source>
        <strain evidence="2">SC8812_S17_18</strain>
    </source>
</reference>
<dbReference type="Proteomes" id="UP000606991">
    <property type="component" value="Unassembled WGS sequence"/>
</dbReference>
<evidence type="ECO:0008006" key="4">
    <source>
        <dbReference type="Google" id="ProtNLM"/>
    </source>
</evidence>
<organism evidence="2 3">
    <name type="scientific">Candidatus Aeolococcus gillhamiae</name>
    <dbReference type="NCBI Taxonomy" id="3127015"/>
    <lineage>
        <taxon>Bacteria</taxon>
        <taxon>Bacillati</taxon>
        <taxon>Candidatus Dormiibacterota</taxon>
        <taxon>Candidatus Dormibacteria</taxon>
        <taxon>Candidatus Aeolococcales</taxon>
        <taxon>Candidatus Aeolococcaceae</taxon>
        <taxon>Candidatus Aeolococcus</taxon>
    </lineage>
</organism>